<keyword evidence="5 9" id="KW-0285">Flavoprotein</keyword>
<feature type="domain" description="Squalene epoxidase" evidence="10">
    <location>
        <begin position="218"/>
        <end position="255"/>
    </location>
</feature>
<evidence type="ECO:0000256" key="6">
    <source>
        <dbReference type="ARBA" id="ARBA00022827"/>
    </source>
</evidence>
<keyword evidence="8 9" id="KW-0472">Membrane</keyword>
<dbReference type="GO" id="GO:0050660">
    <property type="term" value="F:flavin adenine dinucleotide binding"/>
    <property type="evidence" value="ECO:0007669"/>
    <property type="project" value="UniProtKB-UniRule"/>
</dbReference>
<dbReference type="AlphaFoldDB" id="A0A9W8CJR1"/>
<dbReference type="InterPro" id="IPR013698">
    <property type="entry name" value="Squalene_epoxidase"/>
</dbReference>
<organism evidence="11 12">
    <name type="scientific">Coemansia asiatica</name>
    <dbReference type="NCBI Taxonomy" id="1052880"/>
    <lineage>
        <taxon>Eukaryota</taxon>
        <taxon>Fungi</taxon>
        <taxon>Fungi incertae sedis</taxon>
        <taxon>Zoopagomycota</taxon>
        <taxon>Kickxellomycotina</taxon>
        <taxon>Kickxellomycetes</taxon>
        <taxon>Kickxellales</taxon>
        <taxon>Kickxellaceae</taxon>
        <taxon>Coemansia</taxon>
    </lineage>
</organism>
<accession>A0A9W8CJR1</accession>
<keyword evidence="9" id="KW-0812">Transmembrane</keyword>
<evidence type="ECO:0000256" key="3">
    <source>
        <dbReference type="ARBA" id="ARBA00008802"/>
    </source>
</evidence>
<dbReference type="GO" id="GO:0005789">
    <property type="term" value="C:endoplasmic reticulum membrane"/>
    <property type="evidence" value="ECO:0007669"/>
    <property type="project" value="UniProtKB-SubCell"/>
</dbReference>
<comment type="similarity">
    <text evidence="3 9">Belongs to the squalene monooxygenase family.</text>
</comment>
<dbReference type="InterPro" id="IPR036188">
    <property type="entry name" value="FAD/NAD-bd_sf"/>
</dbReference>
<evidence type="ECO:0000256" key="9">
    <source>
        <dbReference type="RuleBase" id="RU367121"/>
    </source>
</evidence>
<evidence type="ECO:0000256" key="2">
    <source>
        <dbReference type="ARBA" id="ARBA00004154"/>
    </source>
</evidence>
<feature type="transmembrane region" description="Helical" evidence="9">
    <location>
        <begin position="477"/>
        <end position="500"/>
    </location>
</feature>
<evidence type="ECO:0000256" key="4">
    <source>
        <dbReference type="ARBA" id="ARBA00012312"/>
    </source>
</evidence>
<dbReference type="PANTHER" id="PTHR10835">
    <property type="entry name" value="SQUALENE MONOOXYGENASE"/>
    <property type="match status" value="1"/>
</dbReference>
<evidence type="ECO:0000256" key="7">
    <source>
        <dbReference type="ARBA" id="ARBA00023002"/>
    </source>
</evidence>
<feature type="domain" description="Squalene epoxidase" evidence="10">
    <location>
        <begin position="280"/>
        <end position="505"/>
    </location>
</feature>
<keyword evidence="12" id="KW-1185">Reference proteome</keyword>
<dbReference type="InterPro" id="IPR040125">
    <property type="entry name" value="Squalene_monox"/>
</dbReference>
<evidence type="ECO:0000259" key="10">
    <source>
        <dbReference type="Pfam" id="PF08491"/>
    </source>
</evidence>
<dbReference type="Proteomes" id="UP001145021">
    <property type="component" value="Unassembled WGS sequence"/>
</dbReference>
<reference evidence="11" key="1">
    <citation type="submission" date="2022-07" db="EMBL/GenBank/DDBJ databases">
        <title>Phylogenomic reconstructions and comparative analyses of Kickxellomycotina fungi.</title>
        <authorList>
            <person name="Reynolds N.K."/>
            <person name="Stajich J.E."/>
            <person name="Barry K."/>
            <person name="Grigoriev I.V."/>
            <person name="Crous P."/>
            <person name="Smith M.E."/>
        </authorList>
    </citation>
    <scope>NUCLEOTIDE SEQUENCE</scope>
    <source>
        <strain evidence="11">NBRC 105413</strain>
    </source>
</reference>
<dbReference type="SUPFAM" id="SSF51905">
    <property type="entry name" value="FAD/NAD(P)-binding domain"/>
    <property type="match status" value="1"/>
</dbReference>
<name>A0A9W8CJR1_9FUNG</name>
<keyword evidence="6 9" id="KW-0274">FAD</keyword>
<sequence length="544" mass="59773">MTVTCEGSELLDENHDWPTHGTYEYAHLYSSRKQITAFDSVSSEGILSSAFDYVVIGAGPIGSALAFKLAADHPTRRILLVEKNWSEPDRIVGELMQPAGCQALERLGLKNAFSGIEAVPAHGYFISYRGKQLYVPYPESPRGSRFKGASFHHGRLVMNLRAACKAMENVTCLEASVTELLGHYEDNELREVRGVSVGPARDSGDGPRATEHAVYPTRLTFVCDGITSQFRRSLNPKPVELISHFCGFVLEHEPVDSAQFFTGPTGAITHTARPTSSAANPLPMPHNGHVFLDGVGPLLLYQMSERETRVLADIPGATLASEASGQLRQILHDSLSRAVPKHDFPALNHLLLTTLAQARRIRCIGSKFIPATANKIPGAIWIGDSLNVRHPLTGGGMTIGLWDIVHLTDLLRTPATLAQVKAQWYWLRRPRALVVNTLSVALHSLFAAETKELGLLREACFIYLSRGSHFTMHPSGFLSGLLPSPLLLIYHFFSVALLAVKLRVLNISTAYSDGSFPVRVYSAFYTLFVAASVILPFLWEELQP</sequence>
<evidence type="ECO:0000256" key="5">
    <source>
        <dbReference type="ARBA" id="ARBA00022630"/>
    </source>
</evidence>
<protein>
    <recommendedName>
        <fullName evidence="4 9">Squalene monooxygenase</fullName>
        <ecNumber evidence="4 9">1.14.14.17</ecNumber>
    </recommendedName>
</protein>
<keyword evidence="7 9" id="KW-0560">Oxidoreductase</keyword>
<comment type="catalytic activity">
    <reaction evidence="9">
        <text>squalene + reduced [NADPH--hemoprotein reductase] + O2 = (S)-2,3-epoxysqualene + oxidized [NADPH--hemoprotein reductase] + H2O + H(+)</text>
        <dbReference type="Rhea" id="RHEA:25282"/>
        <dbReference type="Rhea" id="RHEA-COMP:11964"/>
        <dbReference type="Rhea" id="RHEA-COMP:11965"/>
        <dbReference type="ChEBI" id="CHEBI:15377"/>
        <dbReference type="ChEBI" id="CHEBI:15378"/>
        <dbReference type="ChEBI" id="CHEBI:15379"/>
        <dbReference type="ChEBI" id="CHEBI:15440"/>
        <dbReference type="ChEBI" id="CHEBI:15441"/>
        <dbReference type="ChEBI" id="CHEBI:57618"/>
        <dbReference type="ChEBI" id="CHEBI:58210"/>
        <dbReference type="EC" id="1.14.14.17"/>
    </reaction>
</comment>
<dbReference type="EC" id="1.14.14.17" evidence="4 9"/>
<keyword evidence="9" id="KW-1133">Transmembrane helix</keyword>
<evidence type="ECO:0000313" key="12">
    <source>
        <dbReference type="Proteomes" id="UP001145021"/>
    </source>
</evidence>
<comment type="subcellular location">
    <subcellularLocation>
        <location evidence="9">Endoplasmic reticulum membrane</location>
        <topology evidence="9">Multi-pass membrane protein</topology>
    </subcellularLocation>
    <subcellularLocation>
        <location evidence="2">Microsome membrane</location>
        <topology evidence="2">Multi-pass membrane protein</topology>
    </subcellularLocation>
</comment>
<dbReference type="Gene3D" id="3.50.50.60">
    <property type="entry name" value="FAD/NAD(P)-binding domain"/>
    <property type="match status" value="1"/>
</dbReference>
<gene>
    <name evidence="11" type="primary">ERG1</name>
    <name evidence="11" type="ORF">LPJ64_001682</name>
</gene>
<evidence type="ECO:0000256" key="8">
    <source>
        <dbReference type="ARBA" id="ARBA00023136"/>
    </source>
</evidence>
<dbReference type="GO" id="GO:0006696">
    <property type="term" value="P:ergosterol biosynthetic process"/>
    <property type="evidence" value="ECO:0007669"/>
    <property type="project" value="TreeGrafter"/>
</dbReference>
<dbReference type="EMBL" id="JANBOH010000046">
    <property type="protein sequence ID" value="KAJ1646861.1"/>
    <property type="molecule type" value="Genomic_DNA"/>
</dbReference>
<comment type="function">
    <text evidence="9">Catalyzes the stereospecific oxidation of squalene to (S)-2,3-epoxysqualene, and is considered to be a rate-limiting enzyme in steroid biosynthesis.</text>
</comment>
<dbReference type="GO" id="GO:0004506">
    <property type="term" value="F:squalene monooxygenase activity"/>
    <property type="evidence" value="ECO:0007669"/>
    <property type="project" value="UniProtKB-UniRule"/>
</dbReference>
<evidence type="ECO:0000313" key="11">
    <source>
        <dbReference type="EMBL" id="KAJ1646861.1"/>
    </source>
</evidence>
<comment type="cofactor">
    <cofactor evidence="1 9">
        <name>FAD</name>
        <dbReference type="ChEBI" id="CHEBI:57692"/>
    </cofactor>
</comment>
<comment type="caution">
    <text evidence="11">The sequence shown here is derived from an EMBL/GenBank/DDBJ whole genome shotgun (WGS) entry which is preliminary data.</text>
</comment>
<feature type="transmembrane region" description="Helical" evidence="9">
    <location>
        <begin position="520"/>
        <end position="539"/>
    </location>
</feature>
<dbReference type="Pfam" id="PF08491">
    <property type="entry name" value="SE"/>
    <property type="match status" value="2"/>
</dbReference>
<proteinExistence type="inferred from homology"/>
<keyword evidence="9" id="KW-0256">Endoplasmic reticulum</keyword>
<evidence type="ECO:0000256" key="1">
    <source>
        <dbReference type="ARBA" id="ARBA00001974"/>
    </source>
</evidence>
<dbReference type="PANTHER" id="PTHR10835:SF0">
    <property type="entry name" value="SQUALENE MONOOXYGENASE"/>
    <property type="match status" value="1"/>
</dbReference>